<protein>
    <submittedName>
        <fullName evidence="1">Uncharacterized protein</fullName>
    </submittedName>
</protein>
<reference evidence="1" key="2">
    <citation type="journal article" date="2023" name="IMA Fungus">
        <title>Comparative genomic study of the Penicillium genus elucidates a diverse pangenome and 15 lateral gene transfer events.</title>
        <authorList>
            <person name="Petersen C."/>
            <person name="Sorensen T."/>
            <person name="Nielsen M.R."/>
            <person name="Sondergaard T.E."/>
            <person name="Sorensen J.L."/>
            <person name="Fitzpatrick D.A."/>
            <person name="Frisvad J.C."/>
            <person name="Nielsen K.L."/>
        </authorList>
    </citation>
    <scope>NUCLEOTIDE SEQUENCE</scope>
    <source>
        <strain evidence="1">IBT 17660</strain>
    </source>
</reference>
<dbReference type="OrthoDB" id="3796275at2759"/>
<organism evidence="1 2">
    <name type="scientific">Penicillium desertorum</name>
    <dbReference type="NCBI Taxonomy" id="1303715"/>
    <lineage>
        <taxon>Eukaryota</taxon>
        <taxon>Fungi</taxon>
        <taxon>Dikarya</taxon>
        <taxon>Ascomycota</taxon>
        <taxon>Pezizomycotina</taxon>
        <taxon>Eurotiomycetes</taxon>
        <taxon>Eurotiomycetidae</taxon>
        <taxon>Eurotiales</taxon>
        <taxon>Aspergillaceae</taxon>
        <taxon>Penicillium</taxon>
    </lineage>
</organism>
<evidence type="ECO:0000313" key="1">
    <source>
        <dbReference type="EMBL" id="KAJ5465564.1"/>
    </source>
</evidence>
<dbReference type="Proteomes" id="UP001147760">
    <property type="component" value="Unassembled WGS sequence"/>
</dbReference>
<sequence length="267" mass="29783">MPSAKRPRDIAISPLPDLLISDHRTTSSALHKIRFVGPLLPWTGFTTAVSNTYDTQQWSNRVIQISMKARNIIDEKVFVGDEAGVYARFQQAAGQVLGAVFEAQSINMALGNFKSTGITYSKTPDVVLLSLPDPQNSNAQQLRVVGEVKVPWLIEHRLDLCSTSTTLLRDVLAQPISYMLDLGCMYGFITNYRETIFLRQIRVGSTWRIEYSPVIKSSARYAPADHSNPSTGPVLTFNQCLLHLAAIAETQGPIVNPTPRSQWIRRR</sequence>
<dbReference type="AlphaFoldDB" id="A0A9X0BI23"/>
<proteinExistence type="predicted"/>
<gene>
    <name evidence="1" type="ORF">N7530_009351</name>
</gene>
<comment type="caution">
    <text evidence="1">The sequence shown here is derived from an EMBL/GenBank/DDBJ whole genome shotgun (WGS) entry which is preliminary data.</text>
</comment>
<name>A0A9X0BI23_9EURO</name>
<evidence type="ECO:0000313" key="2">
    <source>
        <dbReference type="Proteomes" id="UP001147760"/>
    </source>
</evidence>
<accession>A0A9X0BI23</accession>
<reference evidence="1" key="1">
    <citation type="submission" date="2022-12" db="EMBL/GenBank/DDBJ databases">
        <authorList>
            <person name="Petersen C."/>
        </authorList>
    </citation>
    <scope>NUCLEOTIDE SEQUENCE</scope>
    <source>
        <strain evidence="1">IBT 17660</strain>
    </source>
</reference>
<dbReference type="EMBL" id="JAPWDO010000006">
    <property type="protein sequence ID" value="KAJ5465564.1"/>
    <property type="molecule type" value="Genomic_DNA"/>
</dbReference>
<keyword evidence="2" id="KW-1185">Reference proteome</keyword>